<evidence type="ECO:0000259" key="3">
    <source>
        <dbReference type="SMART" id="SM00822"/>
    </source>
</evidence>
<evidence type="ECO:0000313" key="5">
    <source>
        <dbReference type="Proteomes" id="UP001327093"/>
    </source>
</evidence>
<name>A0ABU6A7Q2_9PSEU</name>
<dbReference type="InterPro" id="IPR036291">
    <property type="entry name" value="NAD(P)-bd_dom_sf"/>
</dbReference>
<proteinExistence type="inferred from homology"/>
<sequence length="232" mass="23872">MTTAVVTGGSRGIGAAIVRRLTAGGAEVLFSYLQHEQEAAELAARTGARAVLADVGVPSELDELFSQVGALDVLVNNAGIASTTPMPELTGQEFDRVLAVNTKGPLHAMQRAAGLMPRGGRIVNISTMTTVWASPGESAYAASKAALEQLTVVAAKELGERGITVNAVSPGPTDTDFLRDNLPQAARDAAAGMIPLGRLGTPEDVADVVAFLVSDAARWVTGQNVRVTGGLV</sequence>
<reference evidence="4 5" key="1">
    <citation type="submission" date="2023-10" db="EMBL/GenBank/DDBJ databases">
        <title>Saccharopolyspora sp. nov., isolated from mangrove soil.</title>
        <authorList>
            <person name="Lu Y."/>
            <person name="Liu W."/>
        </authorList>
    </citation>
    <scope>NUCLEOTIDE SEQUENCE [LARGE SCALE GENOMIC DNA]</scope>
    <source>
        <strain evidence="4 5">S2-29</strain>
    </source>
</reference>
<evidence type="ECO:0000256" key="1">
    <source>
        <dbReference type="ARBA" id="ARBA00006484"/>
    </source>
</evidence>
<gene>
    <name evidence="4" type="ORF">R4I43_08910</name>
</gene>
<dbReference type="EMBL" id="JAWLNX010000005">
    <property type="protein sequence ID" value="MEB3367526.1"/>
    <property type="molecule type" value="Genomic_DNA"/>
</dbReference>
<comment type="similarity">
    <text evidence="1">Belongs to the short-chain dehydrogenases/reductases (SDR) family.</text>
</comment>
<dbReference type="PRINTS" id="PR00081">
    <property type="entry name" value="GDHRDH"/>
</dbReference>
<organism evidence="4 5">
    <name type="scientific">Saccharopolyspora mangrovi</name>
    <dbReference type="NCBI Taxonomy" id="3082379"/>
    <lineage>
        <taxon>Bacteria</taxon>
        <taxon>Bacillati</taxon>
        <taxon>Actinomycetota</taxon>
        <taxon>Actinomycetes</taxon>
        <taxon>Pseudonocardiales</taxon>
        <taxon>Pseudonocardiaceae</taxon>
        <taxon>Saccharopolyspora</taxon>
    </lineage>
</organism>
<dbReference type="SMART" id="SM00822">
    <property type="entry name" value="PKS_KR"/>
    <property type="match status" value="1"/>
</dbReference>
<keyword evidence="5" id="KW-1185">Reference proteome</keyword>
<dbReference type="InterPro" id="IPR002347">
    <property type="entry name" value="SDR_fam"/>
</dbReference>
<comment type="caution">
    <text evidence="4">The sequence shown here is derived from an EMBL/GenBank/DDBJ whole genome shotgun (WGS) entry which is preliminary data.</text>
</comment>
<dbReference type="Gene3D" id="3.40.50.720">
    <property type="entry name" value="NAD(P)-binding Rossmann-like Domain"/>
    <property type="match status" value="1"/>
</dbReference>
<evidence type="ECO:0000313" key="4">
    <source>
        <dbReference type="EMBL" id="MEB3367526.1"/>
    </source>
</evidence>
<dbReference type="Proteomes" id="UP001327093">
    <property type="component" value="Unassembled WGS sequence"/>
</dbReference>
<feature type="domain" description="Ketoreductase" evidence="3">
    <location>
        <begin position="2"/>
        <end position="171"/>
    </location>
</feature>
<dbReference type="PANTHER" id="PTHR42760:SF133">
    <property type="entry name" value="3-OXOACYL-[ACYL-CARRIER-PROTEIN] REDUCTASE"/>
    <property type="match status" value="1"/>
</dbReference>
<dbReference type="PRINTS" id="PR00080">
    <property type="entry name" value="SDRFAMILY"/>
</dbReference>
<dbReference type="SUPFAM" id="SSF51735">
    <property type="entry name" value="NAD(P)-binding Rossmann-fold domains"/>
    <property type="match status" value="1"/>
</dbReference>
<dbReference type="RefSeq" id="WP_324265084.1">
    <property type="nucleotide sequence ID" value="NZ_JAWLNX010000005.1"/>
</dbReference>
<dbReference type="PANTHER" id="PTHR42760">
    <property type="entry name" value="SHORT-CHAIN DEHYDROGENASES/REDUCTASES FAMILY MEMBER"/>
    <property type="match status" value="1"/>
</dbReference>
<evidence type="ECO:0000256" key="2">
    <source>
        <dbReference type="ARBA" id="ARBA00023002"/>
    </source>
</evidence>
<keyword evidence="2" id="KW-0560">Oxidoreductase</keyword>
<dbReference type="Pfam" id="PF13561">
    <property type="entry name" value="adh_short_C2"/>
    <property type="match status" value="1"/>
</dbReference>
<accession>A0ABU6A7Q2</accession>
<dbReference type="InterPro" id="IPR057326">
    <property type="entry name" value="KR_dom"/>
</dbReference>
<protein>
    <submittedName>
        <fullName evidence="4">SDR family oxidoreductase</fullName>
    </submittedName>
</protein>